<dbReference type="Pfam" id="PF02481">
    <property type="entry name" value="DNA_processg_A"/>
    <property type="match status" value="1"/>
</dbReference>
<sequence>MSNEIKEISINDGNYPKSLKEIKDAPKVLYYIGSLPKADEKNFAIVGTRLCSAYGKQIALEIAGDLAEAGLTIVSGLAPGIDTFSHQATLERKGRTIAVLGTGLDEKSLYPKDNIKLSRKIVETGGCLISEYPPGTPGSKITFPQRNRIVSGLSLGVLVIEAKQKSGALITANLAFKQNRKVFAIPGPIHSSNSKGCHYLIKKGAKLVESASDILKELNLPLPNSGVGYPRGETLEENLILDTLKEEALYIDKIIEKTKLSAANVAGDLAILEIKGKVRNLGGNIYALMR</sequence>
<dbReference type="InterPro" id="IPR003488">
    <property type="entry name" value="DprA"/>
</dbReference>
<dbReference type="Gene3D" id="3.40.50.450">
    <property type="match status" value="1"/>
</dbReference>
<organism evidence="4 5">
    <name type="scientific">Candidatus Nealsonbacteria bacterium CG11_big_fil_rev_8_21_14_0_20_35_11</name>
    <dbReference type="NCBI Taxonomy" id="1974713"/>
    <lineage>
        <taxon>Bacteria</taxon>
        <taxon>Candidatus Nealsoniibacteriota</taxon>
    </lineage>
</organism>
<dbReference type="Pfam" id="PF17782">
    <property type="entry name" value="WHD_DprA"/>
    <property type="match status" value="1"/>
</dbReference>
<name>A0A2H0N1N3_9BACT</name>
<gene>
    <name evidence="4" type="primary">dprA</name>
    <name evidence="4" type="ORF">COV62_02570</name>
</gene>
<dbReference type="InterPro" id="IPR041614">
    <property type="entry name" value="DprA_WH"/>
</dbReference>
<evidence type="ECO:0000259" key="3">
    <source>
        <dbReference type="Pfam" id="PF17782"/>
    </source>
</evidence>
<proteinExistence type="inferred from homology"/>
<dbReference type="NCBIfam" id="TIGR00732">
    <property type="entry name" value="dprA"/>
    <property type="match status" value="1"/>
</dbReference>
<dbReference type="PANTHER" id="PTHR43022:SF1">
    <property type="entry name" value="PROTEIN SMF"/>
    <property type="match status" value="1"/>
</dbReference>
<dbReference type="SUPFAM" id="SSF102405">
    <property type="entry name" value="MCP/YpsA-like"/>
    <property type="match status" value="1"/>
</dbReference>
<dbReference type="GO" id="GO:0009294">
    <property type="term" value="P:DNA-mediated transformation"/>
    <property type="evidence" value="ECO:0007669"/>
    <property type="project" value="InterPro"/>
</dbReference>
<dbReference type="AlphaFoldDB" id="A0A2H0N1N3"/>
<dbReference type="Gene3D" id="1.10.10.10">
    <property type="entry name" value="Winged helix-like DNA-binding domain superfamily/Winged helix DNA-binding domain"/>
    <property type="match status" value="1"/>
</dbReference>
<dbReference type="InterPro" id="IPR057666">
    <property type="entry name" value="DrpA_SLOG"/>
</dbReference>
<reference evidence="4 5" key="1">
    <citation type="submission" date="2017-09" db="EMBL/GenBank/DDBJ databases">
        <title>Depth-based differentiation of microbial function through sediment-hosted aquifers and enrichment of novel symbionts in the deep terrestrial subsurface.</title>
        <authorList>
            <person name="Probst A.J."/>
            <person name="Ladd B."/>
            <person name="Jarett J.K."/>
            <person name="Geller-Mcgrath D.E."/>
            <person name="Sieber C.M."/>
            <person name="Emerson J.B."/>
            <person name="Anantharaman K."/>
            <person name="Thomas B.C."/>
            <person name="Malmstrom R."/>
            <person name="Stieglmeier M."/>
            <person name="Klingl A."/>
            <person name="Woyke T."/>
            <person name="Ryan C.M."/>
            <person name="Banfield J.F."/>
        </authorList>
    </citation>
    <scope>NUCLEOTIDE SEQUENCE [LARGE SCALE GENOMIC DNA]</scope>
    <source>
        <strain evidence="4">CG11_big_fil_rev_8_21_14_0_20_35_11</strain>
    </source>
</reference>
<feature type="domain" description="DprA winged helix" evidence="3">
    <location>
        <begin position="233"/>
        <end position="284"/>
    </location>
</feature>
<comment type="similarity">
    <text evidence="1">Belongs to the DprA/Smf family.</text>
</comment>
<comment type="caution">
    <text evidence="4">The sequence shown here is derived from an EMBL/GenBank/DDBJ whole genome shotgun (WGS) entry which is preliminary data.</text>
</comment>
<dbReference type="Proteomes" id="UP000231139">
    <property type="component" value="Unassembled WGS sequence"/>
</dbReference>
<dbReference type="InterPro" id="IPR036388">
    <property type="entry name" value="WH-like_DNA-bd_sf"/>
</dbReference>
<dbReference type="EMBL" id="PCWK01000058">
    <property type="protein sequence ID" value="PIR02016.1"/>
    <property type="molecule type" value="Genomic_DNA"/>
</dbReference>
<accession>A0A2H0N1N3</accession>
<protein>
    <submittedName>
        <fullName evidence="4">DNA-protecting protein DprA</fullName>
    </submittedName>
</protein>
<evidence type="ECO:0000256" key="1">
    <source>
        <dbReference type="ARBA" id="ARBA00006525"/>
    </source>
</evidence>
<evidence type="ECO:0000259" key="2">
    <source>
        <dbReference type="Pfam" id="PF02481"/>
    </source>
</evidence>
<feature type="domain" description="Smf/DprA SLOG" evidence="2">
    <location>
        <begin position="8"/>
        <end position="218"/>
    </location>
</feature>
<evidence type="ECO:0000313" key="4">
    <source>
        <dbReference type="EMBL" id="PIR02016.1"/>
    </source>
</evidence>
<evidence type="ECO:0000313" key="5">
    <source>
        <dbReference type="Proteomes" id="UP000231139"/>
    </source>
</evidence>
<dbReference type="PANTHER" id="PTHR43022">
    <property type="entry name" value="PROTEIN SMF"/>
    <property type="match status" value="1"/>
</dbReference>